<dbReference type="PROSITE" id="PS51938">
    <property type="entry name" value="SUZ_C"/>
    <property type="match status" value="1"/>
</dbReference>
<keyword evidence="7" id="KW-1185">Reference proteome</keyword>
<evidence type="ECO:0000313" key="7">
    <source>
        <dbReference type="Proteomes" id="UP001558652"/>
    </source>
</evidence>
<feature type="domain" description="SUZ-C" evidence="5">
    <location>
        <begin position="68"/>
        <end position="106"/>
    </location>
</feature>
<evidence type="ECO:0000256" key="2">
    <source>
        <dbReference type="ARBA" id="ARBA00044802"/>
    </source>
</evidence>
<dbReference type="EMBL" id="JBFDAA010000004">
    <property type="protein sequence ID" value="KAL1138277.1"/>
    <property type="molecule type" value="Genomic_DNA"/>
</dbReference>
<dbReference type="Pfam" id="PF12752">
    <property type="entry name" value="SUZ"/>
    <property type="match status" value="1"/>
</dbReference>
<proteinExistence type="inferred from homology"/>
<name>A0ABD0Z3J6_9HEMI</name>
<evidence type="ECO:0000256" key="3">
    <source>
        <dbReference type="SAM" id="MobiDB-lite"/>
    </source>
</evidence>
<dbReference type="InterPro" id="IPR039228">
    <property type="entry name" value="SZRD1"/>
</dbReference>
<dbReference type="InterPro" id="IPR024771">
    <property type="entry name" value="SUZ"/>
</dbReference>
<dbReference type="PROSITE" id="PS51673">
    <property type="entry name" value="SUZ"/>
    <property type="match status" value="1"/>
</dbReference>
<feature type="region of interest" description="Disordered" evidence="3">
    <location>
        <begin position="1"/>
        <end position="25"/>
    </location>
</feature>
<feature type="domain" description="SUZ" evidence="4">
    <location>
        <begin position="1"/>
        <end position="53"/>
    </location>
</feature>
<evidence type="ECO:0000256" key="1">
    <source>
        <dbReference type="ARBA" id="ARBA00007124"/>
    </source>
</evidence>
<accession>A0ABD0Z3J6</accession>
<evidence type="ECO:0000259" key="4">
    <source>
        <dbReference type="PROSITE" id="PS51673"/>
    </source>
</evidence>
<organism evidence="6 7">
    <name type="scientific">Ranatra chinensis</name>
    <dbReference type="NCBI Taxonomy" id="642074"/>
    <lineage>
        <taxon>Eukaryota</taxon>
        <taxon>Metazoa</taxon>
        <taxon>Ecdysozoa</taxon>
        <taxon>Arthropoda</taxon>
        <taxon>Hexapoda</taxon>
        <taxon>Insecta</taxon>
        <taxon>Pterygota</taxon>
        <taxon>Neoptera</taxon>
        <taxon>Paraneoptera</taxon>
        <taxon>Hemiptera</taxon>
        <taxon>Heteroptera</taxon>
        <taxon>Panheteroptera</taxon>
        <taxon>Nepomorpha</taxon>
        <taxon>Nepidae</taxon>
        <taxon>Ranatrinae</taxon>
        <taxon>Ranatra</taxon>
    </lineage>
</organism>
<dbReference type="Pfam" id="PF12901">
    <property type="entry name" value="SUZ-C"/>
    <property type="match status" value="1"/>
</dbReference>
<dbReference type="AlphaFoldDB" id="A0ABD0Z3J6"/>
<dbReference type="Proteomes" id="UP001558652">
    <property type="component" value="Unassembled WGS sequence"/>
</dbReference>
<protein>
    <recommendedName>
        <fullName evidence="2">SUZ RNA-binding domain-containing</fullName>
    </recommendedName>
</protein>
<gene>
    <name evidence="6" type="ORF">AAG570_009966</name>
</gene>
<comment type="caution">
    <text evidence="6">The sequence shown here is derived from an EMBL/GenBank/DDBJ whole genome shotgun (WGS) entry which is preliminary data.</text>
</comment>
<reference evidence="6 7" key="1">
    <citation type="submission" date="2024-07" db="EMBL/GenBank/DDBJ databases">
        <title>Chromosome-level genome assembly of the water stick insect Ranatra chinensis (Heteroptera: Nepidae).</title>
        <authorList>
            <person name="Liu X."/>
        </authorList>
    </citation>
    <scope>NUCLEOTIDE SEQUENCE [LARGE SCALE GENOMIC DNA]</scope>
    <source>
        <strain evidence="6">Cailab_2021Rc</strain>
        <tissue evidence="6">Muscle</tissue>
    </source>
</reference>
<dbReference type="PANTHER" id="PTHR31796">
    <property type="entry name" value="SUZ DOMAIN-CONTAINING PROTEIN 1"/>
    <property type="match status" value="1"/>
</dbReference>
<evidence type="ECO:0000313" key="6">
    <source>
        <dbReference type="EMBL" id="KAL1138277.1"/>
    </source>
</evidence>
<evidence type="ECO:0000259" key="5">
    <source>
        <dbReference type="PROSITE" id="PS51938"/>
    </source>
</evidence>
<comment type="similarity">
    <text evidence="1">Belongs to the SZRD1 family.</text>
</comment>
<dbReference type="PANTHER" id="PTHR31796:SF2">
    <property type="entry name" value="SUZ DOMAIN-CONTAINING PROTEIN 1"/>
    <property type="match status" value="1"/>
</dbReference>
<dbReference type="InterPro" id="IPR024642">
    <property type="entry name" value="SUZ-C"/>
</dbReference>
<sequence>MAQEPSVKILRRPTNGCDNLHVNDAKPKQPIKTLQQREIEYAKARLRILGSARSPEENLEDATVALEERIQKIQPKPQILRPPSTCIGIIRVPRGPDGSPGFNFRR</sequence>